<dbReference type="Gene3D" id="1.10.630.10">
    <property type="entry name" value="Cytochrome P450"/>
    <property type="match status" value="1"/>
</dbReference>
<protein>
    <recommendedName>
        <fullName evidence="11">Cytochrome P450</fullName>
    </recommendedName>
</protein>
<comment type="cofactor">
    <cofactor evidence="1 7">
        <name>heme</name>
        <dbReference type="ChEBI" id="CHEBI:30413"/>
    </cofactor>
</comment>
<dbReference type="InterPro" id="IPR050121">
    <property type="entry name" value="Cytochrome_P450_monoxygenase"/>
</dbReference>
<gene>
    <name evidence="9" type="ORF">SLS62_001565</name>
</gene>
<dbReference type="InterPro" id="IPR002401">
    <property type="entry name" value="Cyt_P450_E_grp-I"/>
</dbReference>
<evidence type="ECO:0000313" key="10">
    <source>
        <dbReference type="Proteomes" id="UP001320420"/>
    </source>
</evidence>
<evidence type="ECO:0000313" key="9">
    <source>
        <dbReference type="EMBL" id="KAK7756339.1"/>
    </source>
</evidence>
<dbReference type="PANTHER" id="PTHR24305">
    <property type="entry name" value="CYTOCHROME P450"/>
    <property type="match status" value="1"/>
</dbReference>
<evidence type="ECO:0000256" key="7">
    <source>
        <dbReference type="PIRSR" id="PIRSR602401-1"/>
    </source>
</evidence>
<evidence type="ECO:0000256" key="1">
    <source>
        <dbReference type="ARBA" id="ARBA00001971"/>
    </source>
</evidence>
<dbReference type="CDD" id="cd11059">
    <property type="entry name" value="CYP_fungal"/>
    <property type="match status" value="1"/>
</dbReference>
<keyword evidence="5 8" id="KW-0560">Oxidoreductase</keyword>
<dbReference type="GO" id="GO:0005506">
    <property type="term" value="F:iron ion binding"/>
    <property type="evidence" value="ECO:0007669"/>
    <property type="project" value="InterPro"/>
</dbReference>
<evidence type="ECO:0000256" key="3">
    <source>
        <dbReference type="ARBA" id="ARBA00022617"/>
    </source>
</evidence>
<dbReference type="EMBL" id="JAKJXP020000007">
    <property type="protein sequence ID" value="KAK7756339.1"/>
    <property type="molecule type" value="Genomic_DNA"/>
</dbReference>
<dbReference type="PROSITE" id="PS00086">
    <property type="entry name" value="CYTOCHROME_P450"/>
    <property type="match status" value="1"/>
</dbReference>
<evidence type="ECO:0000256" key="5">
    <source>
        <dbReference type="ARBA" id="ARBA00023002"/>
    </source>
</evidence>
<dbReference type="PRINTS" id="PR00385">
    <property type="entry name" value="P450"/>
</dbReference>
<organism evidence="9 10">
    <name type="scientific">Diatrype stigma</name>
    <dbReference type="NCBI Taxonomy" id="117547"/>
    <lineage>
        <taxon>Eukaryota</taxon>
        <taxon>Fungi</taxon>
        <taxon>Dikarya</taxon>
        <taxon>Ascomycota</taxon>
        <taxon>Pezizomycotina</taxon>
        <taxon>Sordariomycetes</taxon>
        <taxon>Xylariomycetidae</taxon>
        <taxon>Xylariales</taxon>
        <taxon>Diatrypaceae</taxon>
        <taxon>Diatrype</taxon>
    </lineage>
</organism>
<keyword evidence="4 7" id="KW-0479">Metal-binding</keyword>
<keyword evidence="8" id="KW-0503">Monooxygenase</keyword>
<evidence type="ECO:0008006" key="11">
    <source>
        <dbReference type="Google" id="ProtNLM"/>
    </source>
</evidence>
<keyword evidence="6 7" id="KW-0408">Iron</keyword>
<dbReference type="AlphaFoldDB" id="A0AAN9UVH5"/>
<evidence type="ECO:0000256" key="6">
    <source>
        <dbReference type="ARBA" id="ARBA00023004"/>
    </source>
</evidence>
<evidence type="ECO:0000256" key="4">
    <source>
        <dbReference type="ARBA" id="ARBA00022723"/>
    </source>
</evidence>
<dbReference type="GO" id="GO:0004497">
    <property type="term" value="F:monooxygenase activity"/>
    <property type="evidence" value="ECO:0007669"/>
    <property type="project" value="UniProtKB-KW"/>
</dbReference>
<dbReference type="PANTHER" id="PTHR24305:SF96">
    <property type="entry name" value="CYTOCHROME P450 MONOOXYGENASE STCB-RELATED"/>
    <property type="match status" value="1"/>
</dbReference>
<keyword evidence="3 7" id="KW-0349">Heme</keyword>
<keyword evidence="10" id="KW-1185">Reference proteome</keyword>
<dbReference type="SUPFAM" id="SSF48264">
    <property type="entry name" value="Cytochrome P450"/>
    <property type="match status" value="1"/>
</dbReference>
<dbReference type="Proteomes" id="UP001320420">
    <property type="component" value="Unassembled WGS sequence"/>
</dbReference>
<comment type="caution">
    <text evidence="9">The sequence shown here is derived from an EMBL/GenBank/DDBJ whole genome shotgun (WGS) entry which is preliminary data.</text>
</comment>
<dbReference type="Pfam" id="PF00067">
    <property type="entry name" value="p450"/>
    <property type="match status" value="1"/>
</dbReference>
<dbReference type="GO" id="GO:0020037">
    <property type="term" value="F:heme binding"/>
    <property type="evidence" value="ECO:0007669"/>
    <property type="project" value="InterPro"/>
</dbReference>
<dbReference type="InterPro" id="IPR036396">
    <property type="entry name" value="Cyt_P450_sf"/>
</dbReference>
<dbReference type="InterPro" id="IPR017972">
    <property type="entry name" value="Cyt_P450_CS"/>
</dbReference>
<evidence type="ECO:0000256" key="2">
    <source>
        <dbReference type="ARBA" id="ARBA00010617"/>
    </source>
</evidence>
<proteinExistence type="inferred from homology"/>
<sequence>MEALLYEQGLRVAGVSAYKLTKDTGPIVRSSPGNVYVADPASVQRIFQIKGEFKKASWYSRIAPGAGSVFSTTDVETHRRFRRLLSGPMSESGLKAVLPQVESKVRLAVQRIGEEMESKGAADVWKWWLFMATDVIGELSFGESFRMLEYRKINQYAKDLQTLDKMNSLRVTFPIVLWISWLIPSLEINNAGTIVPRILGYARQSIERHRALVENGDGAHVARTLLQKVYQAQEDESMTTEELTTNARTYIVAGSDTTANTLTWLTWAVCRGDPQIRKRLAAEVGALSPDFTNDDVKHLPYLNQVIQETLRLYPAVPAGLARTVPPGEGVTFAGRWLPAGTTVLAQAYSLHRDPVAFPDAERFDPSRWEKPTQAMKDSFMPFGGGSRTCLGIHLAYIELRMGAARFIREFPNASVSSLEGMCDEDMIADAFFLASPRGHRCLIQRS</sequence>
<dbReference type="PRINTS" id="PR00463">
    <property type="entry name" value="EP450I"/>
</dbReference>
<dbReference type="GO" id="GO:0016705">
    <property type="term" value="F:oxidoreductase activity, acting on paired donors, with incorporation or reduction of molecular oxygen"/>
    <property type="evidence" value="ECO:0007669"/>
    <property type="project" value="InterPro"/>
</dbReference>
<feature type="binding site" description="axial binding residue" evidence="7">
    <location>
        <position position="389"/>
    </location>
    <ligand>
        <name>heme</name>
        <dbReference type="ChEBI" id="CHEBI:30413"/>
    </ligand>
    <ligandPart>
        <name>Fe</name>
        <dbReference type="ChEBI" id="CHEBI:18248"/>
    </ligandPart>
</feature>
<accession>A0AAN9UVH5</accession>
<name>A0AAN9UVH5_9PEZI</name>
<comment type="similarity">
    <text evidence="2 8">Belongs to the cytochrome P450 family.</text>
</comment>
<dbReference type="InterPro" id="IPR001128">
    <property type="entry name" value="Cyt_P450"/>
</dbReference>
<evidence type="ECO:0000256" key="8">
    <source>
        <dbReference type="RuleBase" id="RU000461"/>
    </source>
</evidence>
<reference evidence="9 10" key="1">
    <citation type="submission" date="2024-02" db="EMBL/GenBank/DDBJ databases">
        <title>De novo assembly and annotation of 12 fungi associated with fruit tree decline syndrome in Ontario, Canada.</title>
        <authorList>
            <person name="Sulman M."/>
            <person name="Ellouze W."/>
            <person name="Ilyukhin E."/>
        </authorList>
    </citation>
    <scope>NUCLEOTIDE SEQUENCE [LARGE SCALE GENOMIC DNA]</scope>
    <source>
        <strain evidence="9 10">M11/M66-122</strain>
    </source>
</reference>